<evidence type="ECO:0000313" key="11">
    <source>
        <dbReference type="EMBL" id="SEE99891.1"/>
    </source>
</evidence>
<keyword evidence="8" id="KW-0653">Protein transport</keyword>
<dbReference type="PANTHER" id="PTHR34982:SF1">
    <property type="entry name" value="FLAGELLAR ASSEMBLY PROTEIN FLIH"/>
    <property type="match status" value="1"/>
</dbReference>
<dbReference type="PANTHER" id="PTHR34982">
    <property type="entry name" value="YOP PROTEINS TRANSLOCATION PROTEIN L"/>
    <property type="match status" value="1"/>
</dbReference>
<evidence type="ECO:0000256" key="4">
    <source>
        <dbReference type="ARBA" id="ARBA00016507"/>
    </source>
</evidence>
<dbReference type="RefSeq" id="WP_048361642.1">
    <property type="nucleotide sequence ID" value="NZ_FNUD01000002.1"/>
</dbReference>
<protein>
    <recommendedName>
        <fullName evidence="4">Flagellar assembly protein FliH</fullName>
    </recommendedName>
</protein>
<comment type="function">
    <text evidence="1">Needed for flagellar regrowth and assembly.</text>
</comment>
<keyword evidence="7" id="KW-1005">Bacterial flagellum biogenesis</keyword>
<evidence type="ECO:0000256" key="7">
    <source>
        <dbReference type="ARBA" id="ARBA00022795"/>
    </source>
</evidence>
<evidence type="ECO:0000256" key="3">
    <source>
        <dbReference type="ARBA" id="ARBA00006602"/>
    </source>
</evidence>
<dbReference type="NCBIfam" id="NF009925">
    <property type="entry name" value="PRK13386.1"/>
    <property type="match status" value="1"/>
</dbReference>
<dbReference type="OrthoDB" id="6397640at2"/>
<evidence type="ECO:0000256" key="5">
    <source>
        <dbReference type="ARBA" id="ARBA00022448"/>
    </source>
</evidence>
<comment type="similarity">
    <text evidence="3">Belongs to the FliH family.</text>
</comment>
<dbReference type="PRINTS" id="PR01003">
    <property type="entry name" value="FLGFLIH"/>
</dbReference>
<proteinExistence type="inferred from homology"/>
<evidence type="ECO:0000259" key="10">
    <source>
        <dbReference type="Pfam" id="PF02108"/>
    </source>
</evidence>
<dbReference type="Proteomes" id="UP000183613">
    <property type="component" value="Unassembled WGS sequence"/>
</dbReference>
<evidence type="ECO:0000313" key="12">
    <source>
        <dbReference type="Proteomes" id="UP000183613"/>
    </source>
</evidence>
<comment type="subcellular location">
    <subcellularLocation>
        <location evidence="2">Cytoplasm</location>
    </subcellularLocation>
</comment>
<dbReference type="EMBL" id="FNUD01000002">
    <property type="protein sequence ID" value="SEE99891.1"/>
    <property type="molecule type" value="Genomic_DNA"/>
</dbReference>
<keyword evidence="11" id="KW-0966">Cell projection</keyword>
<dbReference type="InterPro" id="IPR000563">
    <property type="entry name" value="Flag_FliH"/>
</dbReference>
<dbReference type="InterPro" id="IPR051472">
    <property type="entry name" value="T3SS_Stator/FliH"/>
</dbReference>
<evidence type="ECO:0000256" key="9">
    <source>
        <dbReference type="ARBA" id="ARBA00023225"/>
    </source>
</evidence>
<dbReference type="GO" id="GO:0005829">
    <property type="term" value="C:cytosol"/>
    <property type="evidence" value="ECO:0007669"/>
    <property type="project" value="TreeGrafter"/>
</dbReference>
<keyword evidence="5" id="KW-0813">Transport</keyword>
<dbReference type="AlphaFoldDB" id="A0A0J6G8V3"/>
<keyword evidence="6" id="KW-0963">Cytoplasm</keyword>
<organism evidence="11 12">
    <name type="scientific">Pseudomonas deceptionensis</name>
    <dbReference type="NCBI Taxonomy" id="882211"/>
    <lineage>
        <taxon>Bacteria</taxon>
        <taxon>Pseudomonadati</taxon>
        <taxon>Pseudomonadota</taxon>
        <taxon>Gammaproteobacteria</taxon>
        <taxon>Pseudomonadales</taxon>
        <taxon>Pseudomonadaceae</taxon>
        <taxon>Pseudomonas</taxon>
    </lineage>
</organism>
<dbReference type="GO" id="GO:0015031">
    <property type="term" value="P:protein transport"/>
    <property type="evidence" value="ECO:0007669"/>
    <property type="project" value="UniProtKB-KW"/>
</dbReference>
<feature type="domain" description="Flagellar assembly protein FliH/Type III secretion system HrpE" evidence="10">
    <location>
        <begin position="97"/>
        <end position="216"/>
    </location>
</feature>
<accession>A0A0J6G8V3</accession>
<dbReference type="GO" id="GO:0003774">
    <property type="term" value="F:cytoskeletal motor activity"/>
    <property type="evidence" value="ECO:0007669"/>
    <property type="project" value="InterPro"/>
</dbReference>
<evidence type="ECO:0000256" key="2">
    <source>
        <dbReference type="ARBA" id="ARBA00004496"/>
    </source>
</evidence>
<comment type="caution">
    <text evidence="11">The sequence shown here is derived from an EMBL/GenBank/DDBJ whole genome shotgun (WGS) entry which is preliminary data.</text>
</comment>
<reference evidence="11" key="1">
    <citation type="submission" date="2016-10" db="EMBL/GenBank/DDBJ databases">
        <authorList>
            <person name="Varghese N."/>
            <person name="Submissions S."/>
        </authorList>
    </citation>
    <scope>NUCLEOTIDE SEQUENCE [LARGE SCALE GENOMIC DNA]</scope>
    <source>
        <strain evidence="11">LMG 25555</strain>
    </source>
</reference>
<evidence type="ECO:0000256" key="6">
    <source>
        <dbReference type="ARBA" id="ARBA00022490"/>
    </source>
</evidence>
<name>A0A0J6G8V3_PSEDM</name>
<gene>
    <name evidence="11" type="ORF">SAMN04489800_3466</name>
</gene>
<dbReference type="GO" id="GO:0071973">
    <property type="term" value="P:bacterial-type flagellum-dependent cell motility"/>
    <property type="evidence" value="ECO:0007669"/>
    <property type="project" value="InterPro"/>
</dbReference>
<evidence type="ECO:0000256" key="8">
    <source>
        <dbReference type="ARBA" id="ARBA00022927"/>
    </source>
</evidence>
<keyword evidence="11" id="KW-0282">Flagellum</keyword>
<dbReference type="PATRIC" id="fig|882211.3.peg.4032"/>
<dbReference type="GO" id="GO:0044781">
    <property type="term" value="P:bacterial-type flagellum organization"/>
    <property type="evidence" value="ECO:0007669"/>
    <property type="project" value="UniProtKB-KW"/>
</dbReference>
<dbReference type="GO" id="GO:0009288">
    <property type="term" value="C:bacterial-type flagellum"/>
    <property type="evidence" value="ECO:0007669"/>
    <property type="project" value="InterPro"/>
</dbReference>
<sequence>MSINVLKDKPRDWRPYRFPPLPQSLAPEWKNDPVAVQRAIADGFQEGNEKGYQEGLIQGQEHGQQLGYEAGREQGLQEGLMQGRVEGRESFDQASFPLEEANRQLRSFLSELERTRRQELLALVKKVSEQVIRCELTLNPTQLLTLAEEALAGMPLETTDVHINLHPQEFARIKDLAPDRAASWRLVADEALALGECRIVTPRAEVDVGCQQRLDACVETLSQHLHLTED</sequence>
<dbReference type="Pfam" id="PF02108">
    <property type="entry name" value="FliH"/>
    <property type="match status" value="1"/>
</dbReference>
<dbReference type="InterPro" id="IPR018035">
    <property type="entry name" value="Flagellar_FliH/T3SS_HrpE"/>
</dbReference>
<evidence type="ECO:0000256" key="1">
    <source>
        <dbReference type="ARBA" id="ARBA00003041"/>
    </source>
</evidence>
<keyword evidence="11" id="KW-0969">Cilium</keyword>
<keyword evidence="12" id="KW-1185">Reference proteome</keyword>
<keyword evidence="9" id="KW-1006">Bacterial flagellum protein export</keyword>